<keyword evidence="3 4" id="KW-0687">Ribonucleoprotein</keyword>
<evidence type="ECO:0000256" key="2">
    <source>
        <dbReference type="ARBA" id="ARBA00022980"/>
    </source>
</evidence>
<dbReference type="EMBL" id="PDCK01000042">
    <property type="protein sequence ID" value="PRQ36751.1"/>
    <property type="molecule type" value="Genomic_DNA"/>
</dbReference>
<dbReference type="InterPro" id="IPR036853">
    <property type="entry name" value="Ribosomal_uL14_sf"/>
</dbReference>
<proteinExistence type="inferred from homology"/>
<protein>
    <submittedName>
        <fullName evidence="5">Putative ribosomal protein L14P</fullName>
    </submittedName>
</protein>
<dbReference type="PANTHER" id="PTHR11761">
    <property type="entry name" value="50S/60S RIBOSOMAL PROTEIN L14/L23"/>
    <property type="match status" value="1"/>
</dbReference>
<sequence length="69" mass="7367">MYFEDNAADIVNPKAEMKVAGSAITGPIGKECADLWPRIATAVNAIVSVIPSSDHLSAEDRSWCCPSFV</sequence>
<comment type="similarity">
    <text evidence="1 4">Belongs to the universal ribosomal protein uL14 family.</text>
</comment>
<evidence type="ECO:0000256" key="3">
    <source>
        <dbReference type="ARBA" id="ARBA00023274"/>
    </source>
</evidence>
<dbReference type="GO" id="GO:0070180">
    <property type="term" value="F:large ribosomal subunit rRNA binding"/>
    <property type="evidence" value="ECO:0007669"/>
    <property type="project" value="TreeGrafter"/>
</dbReference>
<evidence type="ECO:0000313" key="6">
    <source>
        <dbReference type="Proteomes" id="UP000238479"/>
    </source>
</evidence>
<dbReference type="Proteomes" id="UP000238479">
    <property type="component" value="Chromosome 4"/>
</dbReference>
<dbReference type="GO" id="GO:0006412">
    <property type="term" value="P:translation"/>
    <property type="evidence" value="ECO:0007669"/>
    <property type="project" value="InterPro"/>
</dbReference>
<dbReference type="Gramene" id="PRQ36751">
    <property type="protein sequence ID" value="PRQ36751"/>
    <property type="gene ID" value="RchiOBHm_Chr4g0395041"/>
</dbReference>
<keyword evidence="6" id="KW-1185">Reference proteome</keyword>
<dbReference type="GO" id="GO:0022625">
    <property type="term" value="C:cytosolic large ribosomal subunit"/>
    <property type="evidence" value="ECO:0007669"/>
    <property type="project" value="TreeGrafter"/>
</dbReference>
<dbReference type="AlphaFoldDB" id="A0A2P6QRF4"/>
<evidence type="ECO:0000256" key="4">
    <source>
        <dbReference type="RuleBase" id="RU003949"/>
    </source>
</evidence>
<organism evidence="5 6">
    <name type="scientific">Rosa chinensis</name>
    <name type="common">China rose</name>
    <dbReference type="NCBI Taxonomy" id="74649"/>
    <lineage>
        <taxon>Eukaryota</taxon>
        <taxon>Viridiplantae</taxon>
        <taxon>Streptophyta</taxon>
        <taxon>Embryophyta</taxon>
        <taxon>Tracheophyta</taxon>
        <taxon>Spermatophyta</taxon>
        <taxon>Magnoliopsida</taxon>
        <taxon>eudicotyledons</taxon>
        <taxon>Gunneridae</taxon>
        <taxon>Pentapetalae</taxon>
        <taxon>rosids</taxon>
        <taxon>fabids</taxon>
        <taxon>Rosales</taxon>
        <taxon>Rosaceae</taxon>
        <taxon>Rosoideae</taxon>
        <taxon>Rosoideae incertae sedis</taxon>
        <taxon>Rosa</taxon>
    </lineage>
</organism>
<comment type="caution">
    <text evidence="5">The sequence shown here is derived from an EMBL/GenBank/DDBJ whole genome shotgun (WGS) entry which is preliminary data.</text>
</comment>
<keyword evidence="2 4" id="KW-0689">Ribosomal protein</keyword>
<name>A0A2P6QRF4_ROSCH</name>
<dbReference type="Gene3D" id="2.40.150.20">
    <property type="entry name" value="Ribosomal protein L14"/>
    <property type="match status" value="1"/>
</dbReference>
<dbReference type="SUPFAM" id="SSF50193">
    <property type="entry name" value="Ribosomal protein L14"/>
    <property type="match status" value="1"/>
</dbReference>
<gene>
    <name evidence="5" type="ORF">RchiOBHm_Chr4g0395041</name>
</gene>
<evidence type="ECO:0000256" key="1">
    <source>
        <dbReference type="ARBA" id="ARBA00010745"/>
    </source>
</evidence>
<dbReference type="PANTHER" id="PTHR11761:SF8">
    <property type="entry name" value="LARGE RIBOSOMAL SUBUNIT PROTEIN UL14"/>
    <property type="match status" value="1"/>
</dbReference>
<dbReference type="GO" id="GO:0003735">
    <property type="term" value="F:structural constituent of ribosome"/>
    <property type="evidence" value="ECO:0007669"/>
    <property type="project" value="InterPro"/>
</dbReference>
<evidence type="ECO:0000313" key="5">
    <source>
        <dbReference type="EMBL" id="PRQ36751.1"/>
    </source>
</evidence>
<reference evidence="5 6" key="1">
    <citation type="journal article" date="2018" name="Nat. Genet.">
        <title>The Rosa genome provides new insights in the design of modern roses.</title>
        <authorList>
            <person name="Bendahmane M."/>
        </authorList>
    </citation>
    <scope>NUCLEOTIDE SEQUENCE [LARGE SCALE GENOMIC DNA]</scope>
    <source>
        <strain evidence="6">cv. Old Blush</strain>
    </source>
</reference>
<dbReference type="Pfam" id="PF00238">
    <property type="entry name" value="Ribosomal_L14"/>
    <property type="match status" value="1"/>
</dbReference>
<dbReference type="InterPro" id="IPR000218">
    <property type="entry name" value="Ribosomal_uL14"/>
</dbReference>
<accession>A0A2P6QRF4</accession>
<dbReference type="STRING" id="74649.A0A2P6QRF4"/>